<keyword evidence="3" id="KW-1185">Reference proteome</keyword>
<reference evidence="2" key="1">
    <citation type="submission" date="2023-03" db="EMBL/GenBank/DDBJ databases">
        <title>Massive genome expansion in bonnet fungi (Mycena s.s.) driven by repeated elements and novel gene families across ecological guilds.</title>
        <authorList>
            <consortium name="Lawrence Berkeley National Laboratory"/>
            <person name="Harder C.B."/>
            <person name="Miyauchi S."/>
            <person name="Viragh M."/>
            <person name="Kuo A."/>
            <person name="Thoen E."/>
            <person name="Andreopoulos B."/>
            <person name="Lu D."/>
            <person name="Skrede I."/>
            <person name="Drula E."/>
            <person name="Henrissat B."/>
            <person name="Morin E."/>
            <person name="Kohler A."/>
            <person name="Barry K."/>
            <person name="LaButti K."/>
            <person name="Morin E."/>
            <person name="Salamov A."/>
            <person name="Lipzen A."/>
            <person name="Mereny Z."/>
            <person name="Hegedus B."/>
            <person name="Baldrian P."/>
            <person name="Stursova M."/>
            <person name="Weitz H."/>
            <person name="Taylor A."/>
            <person name="Grigoriev I.V."/>
            <person name="Nagy L.G."/>
            <person name="Martin F."/>
            <person name="Kauserud H."/>
        </authorList>
    </citation>
    <scope>NUCLEOTIDE SEQUENCE</scope>
    <source>
        <strain evidence="2">CBHHK067</strain>
    </source>
</reference>
<organism evidence="2 3">
    <name type="scientific">Mycena rosella</name>
    <name type="common">Pink bonnet</name>
    <name type="synonym">Agaricus rosellus</name>
    <dbReference type="NCBI Taxonomy" id="1033263"/>
    <lineage>
        <taxon>Eukaryota</taxon>
        <taxon>Fungi</taxon>
        <taxon>Dikarya</taxon>
        <taxon>Basidiomycota</taxon>
        <taxon>Agaricomycotina</taxon>
        <taxon>Agaricomycetes</taxon>
        <taxon>Agaricomycetidae</taxon>
        <taxon>Agaricales</taxon>
        <taxon>Marasmiineae</taxon>
        <taxon>Mycenaceae</taxon>
        <taxon>Mycena</taxon>
    </lineage>
</organism>
<dbReference type="Gene3D" id="1.20.1280.50">
    <property type="match status" value="1"/>
</dbReference>
<comment type="caution">
    <text evidence="2">The sequence shown here is derived from an EMBL/GenBank/DDBJ whole genome shotgun (WGS) entry which is preliminary data.</text>
</comment>
<dbReference type="Pfam" id="PF00646">
    <property type="entry name" value="F-box"/>
    <property type="match status" value="1"/>
</dbReference>
<dbReference type="AlphaFoldDB" id="A0AAD7DMQ2"/>
<dbReference type="InterPro" id="IPR001810">
    <property type="entry name" value="F-box_dom"/>
</dbReference>
<feature type="domain" description="F-box" evidence="1">
    <location>
        <begin position="1"/>
        <end position="46"/>
    </location>
</feature>
<dbReference type="EMBL" id="JARKIE010000047">
    <property type="protein sequence ID" value="KAJ7693176.1"/>
    <property type="molecule type" value="Genomic_DNA"/>
</dbReference>
<evidence type="ECO:0000313" key="3">
    <source>
        <dbReference type="Proteomes" id="UP001221757"/>
    </source>
</evidence>
<proteinExistence type="predicted"/>
<gene>
    <name evidence="2" type="ORF">B0H17DRAFT_505888</name>
</gene>
<dbReference type="Proteomes" id="UP001221757">
    <property type="component" value="Unassembled WGS sequence"/>
</dbReference>
<accession>A0AAD7DMQ2</accession>
<dbReference type="PROSITE" id="PS50181">
    <property type="entry name" value="FBOX"/>
    <property type="match status" value="1"/>
</dbReference>
<sequence length="100" mass="11411">MKLHDLNEDVLIKVLSYCDVYTVLCATRVNKHVRAIALAKQLWISLLRDLRSRGLIELAPGEDFQTQTTSHRRGQTYRLRAENMDLVLPSDTEARDCAAV</sequence>
<evidence type="ECO:0000259" key="1">
    <source>
        <dbReference type="PROSITE" id="PS50181"/>
    </source>
</evidence>
<protein>
    <recommendedName>
        <fullName evidence="1">F-box domain-containing protein</fullName>
    </recommendedName>
</protein>
<dbReference type="SUPFAM" id="SSF81383">
    <property type="entry name" value="F-box domain"/>
    <property type="match status" value="1"/>
</dbReference>
<evidence type="ECO:0000313" key="2">
    <source>
        <dbReference type="EMBL" id="KAJ7693176.1"/>
    </source>
</evidence>
<dbReference type="InterPro" id="IPR036047">
    <property type="entry name" value="F-box-like_dom_sf"/>
</dbReference>
<name>A0AAD7DMQ2_MYCRO</name>